<evidence type="ECO:0000313" key="3">
    <source>
        <dbReference type="EMBL" id="EOZ92194.1"/>
    </source>
</evidence>
<evidence type="ECO:0000313" key="4">
    <source>
        <dbReference type="Proteomes" id="UP000006073"/>
    </source>
</evidence>
<evidence type="ECO:0000256" key="1">
    <source>
        <dbReference type="SAM" id="MobiDB-lite"/>
    </source>
</evidence>
<dbReference type="GO" id="GO:0005615">
    <property type="term" value="C:extracellular space"/>
    <property type="evidence" value="ECO:0007669"/>
    <property type="project" value="TreeGrafter"/>
</dbReference>
<dbReference type="eggNOG" id="COG2335">
    <property type="taxonomic scope" value="Bacteria"/>
</dbReference>
<gene>
    <name evidence="3" type="ORF">A33Q_4287</name>
</gene>
<dbReference type="FunFam" id="2.30.180.10:FF:000032">
    <property type="entry name" value="Fasciclin domain-containing protein, putative"/>
    <property type="match status" value="2"/>
</dbReference>
<dbReference type="InterPro" id="IPR008972">
    <property type="entry name" value="Cupredoxin"/>
</dbReference>
<dbReference type="PROSITE" id="PS50213">
    <property type="entry name" value="FAS1"/>
    <property type="match status" value="2"/>
</dbReference>
<accession>S2D005</accession>
<dbReference type="PANTHER" id="PTHR10900">
    <property type="entry name" value="PERIOSTIN-RELATED"/>
    <property type="match status" value="1"/>
</dbReference>
<dbReference type="STRING" id="1189612.A33Q_4287"/>
<dbReference type="InterPro" id="IPR000782">
    <property type="entry name" value="FAS1_domain"/>
</dbReference>
<dbReference type="Gene3D" id="2.60.40.420">
    <property type="entry name" value="Cupredoxins - blue copper proteins"/>
    <property type="match status" value="1"/>
</dbReference>
<dbReference type="RefSeq" id="WP_009032976.1">
    <property type="nucleotide sequence ID" value="NZ_ALWO02000052.1"/>
</dbReference>
<reference evidence="3 4" key="1">
    <citation type="journal article" date="2013" name="Genome Announc.">
        <title>Draft Genome Sequence of Indibacter alkaliphilus Strain LW1T, Isolated from Lonar Lake, a Haloalkaline Lake in the Buldana District of Maharashtra, India.</title>
        <authorList>
            <person name="Singh A."/>
            <person name="Kumar Jangir P."/>
            <person name="Sharma R."/>
            <person name="Singh A."/>
            <person name="Kumar Pinnaka A."/>
            <person name="Shivaji S."/>
        </authorList>
    </citation>
    <scope>NUCLEOTIDE SEQUENCE [LARGE SCALE GENOMIC DNA]</scope>
    <source>
        <strain evidence="4">CCUG 57479 / KCTC 22604 / LW1</strain>
    </source>
</reference>
<dbReference type="EMBL" id="ALWO02000052">
    <property type="protein sequence ID" value="EOZ92194.1"/>
    <property type="molecule type" value="Genomic_DNA"/>
</dbReference>
<keyword evidence="4" id="KW-1185">Reference proteome</keyword>
<evidence type="ECO:0000259" key="2">
    <source>
        <dbReference type="PROSITE" id="PS50213"/>
    </source>
</evidence>
<organism evidence="3 4">
    <name type="scientific">Indibacter alkaliphilus (strain CCUG 57479 / KCTC 22604 / LW1)</name>
    <dbReference type="NCBI Taxonomy" id="1189612"/>
    <lineage>
        <taxon>Bacteria</taxon>
        <taxon>Pseudomonadati</taxon>
        <taxon>Bacteroidota</taxon>
        <taxon>Cytophagia</taxon>
        <taxon>Cytophagales</taxon>
        <taxon>Cyclobacteriaceae</taxon>
    </lineage>
</organism>
<proteinExistence type="predicted"/>
<protein>
    <submittedName>
        <fullName evidence="3">Sensory subunit of low CO2-induced protein complex, putative</fullName>
    </submittedName>
</protein>
<dbReference type="Pfam" id="PF02469">
    <property type="entry name" value="Fasciclin"/>
    <property type="match status" value="2"/>
</dbReference>
<dbReference type="PANTHER" id="PTHR10900:SF77">
    <property type="entry name" value="FI19380P1"/>
    <property type="match status" value="1"/>
</dbReference>
<feature type="domain" description="FAS1" evidence="2">
    <location>
        <begin position="22"/>
        <end position="155"/>
    </location>
</feature>
<dbReference type="AlphaFoldDB" id="S2D005"/>
<dbReference type="SUPFAM" id="SSF82153">
    <property type="entry name" value="FAS1 domain"/>
    <property type="match status" value="2"/>
</dbReference>
<dbReference type="SMART" id="SM00554">
    <property type="entry name" value="FAS1"/>
    <property type="match status" value="2"/>
</dbReference>
<dbReference type="Proteomes" id="UP000006073">
    <property type="component" value="Unassembled WGS sequence"/>
</dbReference>
<comment type="caution">
    <text evidence="3">The sequence shown here is derived from an EMBL/GenBank/DDBJ whole genome shotgun (WGS) entry which is preliminary data.</text>
</comment>
<dbReference type="InterPro" id="IPR036378">
    <property type="entry name" value="FAS1_dom_sf"/>
</dbReference>
<sequence length="428" mass="44994">MAISFACSEDDEPDPITTEPEGQNVVDVASSNDDFSTLVSAVVEADLAETLSGPGPFTVFAPNNDAFSRFLEENNLTAEQLLGNENLAEILTYHVVPGEIPSSAVEAGAVNSVANSTFYISVAPDNSIWINGNTRIIDTDIDASNGIIHVLDNVITAPEYSIAEIALAATESSEPEFTQLVAALSRAELVEAVSGGSGDNLTVFAPTDAAFEDLYDVLGVTGVDEIPLELLTSVLEYHVVPARAFSQDLRQGNDLPTLLNGQTLSVDLENLQINESGLIATSLNIHATNGVIHAIDRVLLPAMGEEVSATITLDNVGASAYVISSINGEGASGELDVENAAITLQAGLRYTFVNDGGSAHPLDFRDSEGNILLAQGDQEGSFEGDSEVAFEVDGANVSFTLTNGLAEELAVYRCTAHPSMEGEIIITD</sequence>
<feature type="region of interest" description="Disordered" evidence="1">
    <location>
        <begin position="1"/>
        <end position="22"/>
    </location>
</feature>
<dbReference type="InterPro" id="IPR050904">
    <property type="entry name" value="Adhesion/Biosynth-related"/>
</dbReference>
<dbReference type="Gene3D" id="2.30.180.10">
    <property type="entry name" value="FAS1 domain"/>
    <property type="match status" value="2"/>
</dbReference>
<feature type="domain" description="FAS1" evidence="2">
    <location>
        <begin position="164"/>
        <end position="299"/>
    </location>
</feature>
<name>S2D005_INDAL</name>